<accession>A0A0V8JK43</accession>
<gene>
    <name evidence="10" type="ORF">AS180_13560</name>
</gene>
<evidence type="ECO:0000313" key="10">
    <source>
        <dbReference type="EMBL" id="KSU87337.1"/>
    </source>
</evidence>
<dbReference type="NCBIfam" id="TIGR01753">
    <property type="entry name" value="flav_short"/>
    <property type="match status" value="1"/>
</dbReference>
<dbReference type="PANTHER" id="PTHR42809">
    <property type="entry name" value="FLAVODOXIN 2"/>
    <property type="match status" value="1"/>
</dbReference>
<feature type="domain" description="Flavodoxin-like" evidence="9">
    <location>
        <begin position="4"/>
        <end position="144"/>
    </location>
</feature>
<dbReference type="Proteomes" id="UP000053681">
    <property type="component" value="Unassembled WGS sequence"/>
</dbReference>
<dbReference type="PANTHER" id="PTHR42809:SF1">
    <property type="entry name" value="FLAVODOXIN 1"/>
    <property type="match status" value="1"/>
</dbReference>
<evidence type="ECO:0000259" key="9">
    <source>
        <dbReference type="PROSITE" id="PS50902"/>
    </source>
</evidence>
<dbReference type="InterPro" id="IPR029039">
    <property type="entry name" value="Flavoprotein-like_sf"/>
</dbReference>
<evidence type="ECO:0000256" key="5">
    <source>
        <dbReference type="ARBA" id="ARBA00022630"/>
    </source>
</evidence>
<evidence type="ECO:0000256" key="6">
    <source>
        <dbReference type="ARBA" id="ARBA00022643"/>
    </source>
</evidence>
<evidence type="ECO:0000256" key="2">
    <source>
        <dbReference type="ARBA" id="ARBA00003297"/>
    </source>
</evidence>
<evidence type="ECO:0000313" key="11">
    <source>
        <dbReference type="Proteomes" id="UP000053681"/>
    </source>
</evidence>
<evidence type="ECO:0000256" key="8">
    <source>
        <dbReference type="RuleBase" id="RU367037"/>
    </source>
</evidence>
<keyword evidence="6 8" id="KW-0288">FMN</keyword>
<dbReference type="NCBIfam" id="NF005216">
    <property type="entry name" value="PRK06703.1"/>
    <property type="match status" value="1"/>
</dbReference>
<keyword evidence="5 8" id="KW-0285">Flavoprotein</keyword>
<dbReference type="Gene3D" id="3.40.50.360">
    <property type="match status" value="1"/>
</dbReference>
<keyword evidence="7 8" id="KW-0249">Electron transport</keyword>
<comment type="cofactor">
    <cofactor evidence="1 8">
        <name>FMN</name>
        <dbReference type="ChEBI" id="CHEBI:58210"/>
    </cofactor>
</comment>
<dbReference type="AlphaFoldDB" id="A0A0V8JK43"/>
<dbReference type="Pfam" id="PF00258">
    <property type="entry name" value="Flavodoxin_1"/>
    <property type="match status" value="1"/>
</dbReference>
<evidence type="ECO:0000256" key="1">
    <source>
        <dbReference type="ARBA" id="ARBA00001917"/>
    </source>
</evidence>
<sequence length="152" mass="16622">MAKILIGYASMSGNTEEIAVLLKNKVQSAGHEVHMEELELLDVQNLSAYDGILLGAYTWGNGDLPYEAEDFYDDLDEMNLTGKKAAAFGSGDRVYPEFCAAVDLLEERLKKCGADIVQAGLKVEMAPETEEDILACEAFAVTFLNELNISAY</sequence>
<keyword evidence="11" id="KW-1185">Reference proteome</keyword>
<comment type="similarity">
    <text evidence="3 8">Belongs to the flavodoxin family.</text>
</comment>
<protein>
    <recommendedName>
        <fullName evidence="8">Flavodoxin</fullName>
    </recommendedName>
</protein>
<dbReference type="InterPro" id="IPR050619">
    <property type="entry name" value="Flavodoxin"/>
</dbReference>
<name>A0A0V8JK43_9BACI</name>
<proteinExistence type="inferred from homology"/>
<comment type="function">
    <text evidence="2 8">Low-potential electron donor to a number of redox enzymes.</text>
</comment>
<dbReference type="PROSITE" id="PS50902">
    <property type="entry name" value="FLAVODOXIN_LIKE"/>
    <property type="match status" value="1"/>
</dbReference>
<keyword evidence="4 8" id="KW-0813">Transport</keyword>
<dbReference type="SUPFAM" id="SSF52218">
    <property type="entry name" value="Flavoproteins"/>
    <property type="match status" value="1"/>
</dbReference>
<reference evidence="10 11" key="1">
    <citation type="submission" date="2015-11" db="EMBL/GenBank/DDBJ databases">
        <title>Bacillus caseinolyticus sp nov.</title>
        <authorList>
            <person name="Dastager S.G."/>
            <person name="Mawlankar R."/>
        </authorList>
    </citation>
    <scope>NUCLEOTIDE SEQUENCE [LARGE SCALE GENOMIC DNA]</scope>
    <source>
        <strain evidence="10 11">SGD-V-76</strain>
    </source>
</reference>
<organism evidence="10 11">
    <name type="scientific">Priestia veravalensis</name>
    <dbReference type="NCBI Taxonomy" id="1414648"/>
    <lineage>
        <taxon>Bacteria</taxon>
        <taxon>Bacillati</taxon>
        <taxon>Bacillota</taxon>
        <taxon>Bacilli</taxon>
        <taxon>Bacillales</taxon>
        <taxon>Bacillaceae</taxon>
        <taxon>Priestia</taxon>
    </lineage>
</organism>
<evidence type="ECO:0000256" key="4">
    <source>
        <dbReference type="ARBA" id="ARBA00022448"/>
    </source>
</evidence>
<dbReference type="GO" id="GO:0016651">
    <property type="term" value="F:oxidoreductase activity, acting on NAD(P)H"/>
    <property type="evidence" value="ECO:0007669"/>
    <property type="project" value="UniProtKB-ARBA"/>
</dbReference>
<evidence type="ECO:0000256" key="3">
    <source>
        <dbReference type="ARBA" id="ARBA00005267"/>
    </source>
</evidence>
<dbReference type="GO" id="GO:0010181">
    <property type="term" value="F:FMN binding"/>
    <property type="evidence" value="ECO:0007669"/>
    <property type="project" value="UniProtKB-UniRule"/>
</dbReference>
<dbReference type="InterPro" id="IPR010087">
    <property type="entry name" value="Flav_short"/>
</dbReference>
<comment type="caution">
    <text evidence="10">The sequence shown here is derived from an EMBL/GenBank/DDBJ whole genome shotgun (WGS) entry which is preliminary data.</text>
</comment>
<evidence type="ECO:0000256" key="7">
    <source>
        <dbReference type="ARBA" id="ARBA00022982"/>
    </source>
</evidence>
<dbReference type="InterPro" id="IPR008254">
    <property type="entry name" value="Flavodoxin/NO_synth"/>
</dbReference>
<dbReference type="EMBL" id="LNQP01000046">
    <property type="protein sequence ID" value="KSU87337.1"/>
    <property type="molecule type" value="Genomic_DNA"/>
</dbReference>
<dbReference type="NCBIfam" id="NF005246">
    <property type="entry name" value="PRK06756.1"/>
    <property type="match status" value="1"/>
</dbReference>
<dbReference type="GO" id="GO:0009055">
    <property type="term" value="F:electron transfer activity"/>
    <property type="evidence" value="ECO:0007669"/>
    <property type="project" value="UniProtKB-UniRule"/>
</dbReference>
<dbReference type="RefSeq" id="WP_062686940.1">
    <property type="nucleotide sequence ID" value="NZ_KQ758661.1"/>
</dbReference>